<reference evidence="1 2" key="1">
    <citation type="submission" date="2020-08" db="EMBL/GenBank/DDBJ databases">
        <title>Genomic Encyclopedia of Type Strains, Phase IV (KMG-IV): sequencing the most valuable type-strain genomes for metagenomic binning, comparative biology and taxonomic classification.</title>
        <authorList>
            <person name="Goeker M."/>
        </authorList>
    </citation>
    <scope>NUCLEOTIDE SEQUENCE [LARGE SCALE GENOMIC DNA]</scope>
    <source>
        <strain evidence="1 2">DSM 45385</strain>
    </source>
</reference>
<evidence type="ECO:0000313" key="1">
    <source>
        <dbReference type="EMBL" id="MBB5083143.1"/>
    </source>
</evidence>
<evidence type="ECO:0000313" key="2">
    <source>
        <dbReference type="Proteomes" id="UP000568380"/>
    </source>
</evidence>
<dbReference type="AlphaFoldDB" id="A0A7W8ABM3"/>
<comment type="caution">
    <text evidence="1">The sequence shown here is derived from an EMBL/GenBank/DDBJ whole genome shotgun (WGS) entry which is preliminary data.</text>
</comment>
<dbReference type="InterPro" id="IPR032710">
    <property type="entry name" value="NTF2-like_dom_sf"/>
</dbReference>
<dbReference type="SUPFAM" id="SSF54427">
    <property type="entry name" value="NTF2-like"/>
    <property type="match status" value="1"/>
</dbReference>
<dbReference type="RefSeq" id="WP_184971979.1">
    <property type="nucleotide sequence ID" value="NZ_JACHIN010000016.1"/>
</dbReference>
<name>A0A7W8ABM3_9ACTN</name>
<keyword evidence="2" id="KW-1185">Reference proteome</keyword>
<dbReference type="EMBL" id="JACHIN010000016">
    <property type="protein sequence ID" value="MBB5083143.1"/>
    <property type="molecule type" value="Genomic_DNA"/>
</dbReference>
<accession>A0A7W8ABM3</accession>
<dbReference type="Gene3D" id="3.10.450.50">
    <property type="match status" value="1"/>
</dbReference>
<dbReference type="Proteomes" id="UP000568380">
    <property type="component" value="Unassembled WGS sequence"/>
</dbReference>
<evidence type="ECO:0008006" key="3">
    <source>
        <dbReference type="Google" id="ProtNLM"/>
    </source>
</evidence>
<protein>
    <recommendedName>
        <fullName evidence="3">DUF4440 domain-containing protein</fullName>
    </recommendedName>
</protein>
<proteinExistence type="predicted"/>
<gene>
    <name evidence="1" type="ORF">HNR40_008646</name>
</gene>
<sequence>MTDNDLVLDFFHRYSRALLARDEKAVAAMYAVPALILFPGQSVVVSDAKQTEEFFAGAWGQYDGVEDTSTDITVVAETAHSIWADVTWHHGNGATERLMYQLIDTGSRWKIATLTPLGP</sequence>
<organism evidence="1 2">
    <name type="scientific">Nonomuraea endophytica</name>
    <dbReference type="NCBI Taxonomy" id="714136"/>
    <lineage>
        <taxon>Bacteria</taxon>
        <taxon>Bacillati</taxon>
        <taxon>Actinomycetota</taxon>
        <taxon>Actinomycetes</taxon>
        <taxon>Streptosporangiales</taxon>
        <taxon>Streptosporangiaceae</taxon>
        <taxon>Nonomuraea</taxon>
    </lineage>
</organism>